<dbReference type="Pfam" id="PF10026">
    <property type="entry name" value="DUF2268"/>
    <property type="match status" value="1"/>
</dbReference>
<name>F0IQ31_STRSA</name>
<keyword evidence="2" id="KW-0645">Protease</keyword>
<protein>
    <submittedName>
        <fullName evidence="2">Zn-dependent protease</fullName>
    </submittedName>
</protein>
<dbReference type="PATRIC" id="fig|888811.3.peg.2068"/>
<feature type="domain" description="DUF2268" evidence="1">
    <location>
        <begin position="114"/>
        <end position="321"/>
    </location>
</feature>
<evidence type="ECO:0000313" key="2">
    <source>
        <dbReference type="EMBL" id="EGD35671.1"/>
    </source>
</evidence>
<keyword evidence="2" id="KW-0378">Hydrolase</keyword>
<dbReference type="InterPro" id="IPR018728">
    <property type="entry name" value="DUF2268"/>
</dbReference>
<accession>F0IQ31</accession>
<gene>
    <name evidence="2" type="ORF">HMPREF9383_2107</name>
</gene>
<reference evidence="2 3" key="1">
    <citation type="submission" date="2011-02" db="EMBL/GenBank/DDBJ databases">
        <authorList>
            <person name="Muzny D."/>
            <person name="Qin X."/>
            <person name="Deng J."/>
            <person name="Jiang H."/>
            <person name="Liu Y."/>
            <person name="Qu J."/>
            <person name="Song X.-Z."/>
            <person name="Zhang L."/>
            <person name="Thornton R."/>
            <person name="Coyle M."/>
            <person name="Francisco L."/>
            <person name="Jackson L."/>
            <person name="Javaid M."/>
            <person name="Korchina V."/>
            <person name="Kovar C."/>
            <person name="Mata R."/>
            <person name="Mathew T."/>
            <person name="Ngo R."/>
            <person name="Nguyen L."/>
            <person name="Nguyen N."/>
            <person name="Okwuonu G."/>
            <person name="Ongeri F."/>
            <person name="Pham C."/>
            <person name="Simmons D."/>
            <person name="Wilczek-Boney K."/>
            <person name="Hale W."/>
            <person name="Jakkamsetti A."/>
            <person name="Pham P."/>
            <person name="Ruth R."/>
            <person name="San Lucas F."/>
            <person name="Warren J."/>
            <person name="Zhang J."/>
            <person name="Zhao Z."/>
            <person name="Zhou C."/>
            <person name="Zhu D."/>
            <person name="Lee S."/>
            <person name="Bess C."/>
            <person name="Blankenburg K."/>
            <person name="Forbes L."/>
            <person name="Fu Q."/>
            <person name="Gubbala S."/>
            <person name="Hirani K."/>
            <person name="Jayaseelan J.C."/>
            <person name="Lara F."/>
            <person name="Munidasa M."/>
            <person name="Palculict T."/>
            <person name="Patil S."/>
            <person name="Pu L.-L."/>
            <person name="Saada N."/>
            <person name="Tang L."/>
            <person name="Weissenberger G."/>
            <person name="Zhu Y."/>
            <person name="Hemphill L."/>
            <person name="Shang Y."/>
            <person name="Youmans B."/>
            <person name="Ayvaz T."/>
            <person name="Ross M."/>
            <person name="Santibanez J."/>
            <person name="Aqrawi P."/>
            <person name="Gross S."/>
            <person name="Joshi V."/>
            <person name="Fowler G."/>
            <person name="Nazareth L."/>
            <person name="Reid J."/>
            <person name="Worley K."/>
            <person name="Petrosino J."/>
            <person name="Highlander S."/>
            <person name="Gibbs R."/>
        </authorList>
    </citation>
    <scope>NUCLEOTIDE SEQUENCE [LARGE SCALE GENOMIC DNA]</scope>
    <source>
        <strain evidence="2 3">SK150</strain>
    </source>
</reference>
<dbReference type="GO" id="GO:0006508">
    <property type="term" value="P:proteolysis"/>
    <property type="evidence" value="ECO:0007669"/>
    <property type="project" value="UniProtKB-KW"/>
</dbReference>
<dbReference type="GO" id="GO:0008233">
    <property type="term" value="F:peptidase activity"/>
    <property type="evidence" value="ECO:0007669"/>
    <property type="project" value="UniProtKB-KW"/>
</dbReference>
<sequence>MRQKFQIFFLTLTLEEGVYWWKLEKEITMKINIIRSDKVYQELLELPLEKREGCFRAKILAPFATKYQTQHIPLKAKYPGGFDALFLLGFMNQLPGTLSEKDRPAIDALSSDQLWQNCQDTIKRSIGLFEQAGYDLEVEDYYFTILLGNPEKPMLQLNKGYSGDGGIPGYLMLSLLPNDYTLPRIQAALAHECNHNVRFQFIKWNQQTTLADWVVSEGLAESFAAELYGKELIGPWVTSTSPEQLEKIKPIISSQLQLTGMAEMAPYLYGDEIAEIQGQIPVGMPYAAGYAYGYHLIQAYLKKTGKNIIEATVTPTEEILEATKDFWK</sequence>
<dbReference type="EMBL" id="AEXY01000023">
    <property type="protein sequence ID" value="EGD35671.1"/>
    <property type="molecule type" value="Genomic_DNA"/>
</dbReference>
<proteinExistence type="predicted"/>
<evidence type="ECO:0000259" key="1">
    <source>
        <dbReference type="Pfam" id="PF10026"/>
    </source>
</evidence>
<dbReference type="HOGENOM" id="CLU_078234_0_0_9"/>
<dbReference type="Proteomes" id="UP000003530">
    <property type="component" value="Unassembled WGS sequence"/>
</dbReference>
<evidence type="ECO:0000313" key="3">
    <source>
        <dbReference type="Proteomes" id="UP000003530"/>
    </source>
</evidence>
<comment type="caution">
    <text evidence="2">The sequence shown here is derived from an EMBL/GenBank/DDBJ whole genome shotgun (WGS) entry which is preliminary data.</text>
</comment>
<dbReference type="AlphaFoldDB" id="F0IQ31"/>
<organism evidence="2 3">
    <name type="scientific">Streptococcus sanguinis SK150</name>
    <dbReference type="NCBI Taxonomy" id="888811"/>
    <lineage>
        <taxon>Bacteria</taxon>
        <taxon>Bacillati</taxon>
        <taxon>Bacillota</taxon>
        <taxon>Bacilli</taxon>
        <taxon>Lactobacillales</taxon>
        <taxon>Streptococcaceae</taxon>
        <taxon>Streptococcus</taxon>
    </lineage>
</organism>